<dbReference type="AlphaFoldDB" id="A0A1I2FIC9"/>
<organism evidence="2 3">
    <name type="scientific">Flavimobilis marinus</name>
    <dbReference type="NCBI Taxonomy" id="285351"/>
    <lineage>
        <taxon>Bacteria</taxon>
        <taxon>Bacillati</taxon>
        <taxon>Actinomycetota</taxon>
        <taxon>Actinomycetes</taxon>
        <taxon>Micrococcales</taxon>
        <taxon>Jonesiaceae</taxon>
        <taxon>Flavimobilis</taxon>
    </lineage>
</organism>
<dbReference type="OrthoDB" id="4826692at2"/>
<evidence type="ECO:0000313" key="2">
    <source>
        <dbReference type="EMBL" id="SFF05162.1"/>
    </source>
</evidence>
<dbReference type="Proteomes" id="UP000198520">
    <property type="component" value="Unassembled WGS sequence"/>
</dbReference>
<reference evidence="3" key="1">
    <citation type="submission" date="2016-10" db="EMBL/GenBank/DDBJ databases">
        <authorList>
            <person name="Varghese N."/>
            <person name="Submissions S."/>
        </authorList>
    </citation>
    <scope>NUCLEOTIDE SEQUENCE [LARGE SCALE GENOMIC DNA]</scope>
    <source>
        <strain evidence="3">DSM 19083</strain>
    </source>
</reference>
<keyword evidence="3" id="KW-1185">Reference proteome</keyword>
<dbReference type="EMBL" id="FONZ01000002">
    <property type="protein sequence ID" value="SFF05162.1"/>
    <property type="molecule type" value="Genomic_DNA"/>
</dbReference>
<evidence type="ECO:0000313" key="3">
    <source>
        <dbReference type="Proteomes" id="UP000198520"/>
    </source>
</evidence>
<name>A0A1I2FIC9_9MICO</name>
<gene>
    <name evidence="2" type="ORF">SAMN04488035_1345</name>
</gene>
<feature type="region of interest" description="Disordered" evidence="1">
    <location>
        <begin position="152"/>
        <end position="178"/>
    </location>
</feature>
<evidence type="ECO:0000256" key="1">
    <source>
        <dbReference type="SAM" id="MobiDB-lite"/>
    </source>
</evidence>
<sequence length="318" mass="34117">MSDDAATPTGLLRTAEFDAFGPWIDEVRAPDDVPPLFRPHPLDLAAATLVLKVPRNIPRRDATPDMNLYDHLLVVAVDGFTVLSRTADAAGREGYAARTVAFADIAGLRDAVSLLDGRLTVLTRDGDPVVVSYNGSARTAVTRLVETLRAATTGDAPSTAGHALRTGAPSGGEPSMSEREVGLVNDFREITRRDPQLRAWAWHERRGVRLRPEASGVVARLAHLVSPMTLQGAVVAGSETVLEVVSRRDWLRRGRGPEHSSGRLVIPWSRIDAVVVRPHPRYAGATSVELRLGSTPAEIVVPTGSDAHGFFAAAAQDN</sequence>
<dbReference type="RefSeq" id="WP_093376408.1">
    <property type="nucleotide sequence ID" value="NZ_BNAN01000002.1"/>
</dbReference>
<proteinExistence type="predicted"/>
<dbReference type="STRING" id="285351.SAMN04488035_1345"/>
<protein>
    <submittedName>
        <fullName evidence="2">Uncharacterized protein</fullName>
    </submittedName>
</protein>
<accession>A0A1I2FIC9</accession>